<dbReference type="EMBL" id="LGRX02029554">
    <property type="protein sequence ID" value="KAK3246702.1"/>
    <property type="molecule type" value="Genomic_DNA"/>
</dbReference>
<evidence type="ECO:0000313" key="2">
    <source>
        <dbReference type="EMBL" id="KAK3246702.1"/>
    </source>
</evidence>
<accession>A0AAE0C3J8</accession>
<dbReference type="AlphaFoldDB" id="A0AAE0C3J8"/>
<keyword evidence="3" id="KW-1185">Reference proteome</keyword>
<proteinExistence type="predicted"/>
<keyword evidence="1" id="KW-0472">Membrane</keyword>
<dbReference type="Proteomes" id="UP001190700">
    <property type="component" value="Unassembled WGS sequence"/>
</dbReference>
<protein>
    <submittedName>
        <fullName evidence="2">Uncharacterized protein</fullName>
    </submittedName>
</protein>
<sequence>MKANWPTSAIPDVASARPDKASVDNELKHLGVGFLLSRTKSPVFQVHDDLSRQRVRADTESPLRTALLLLLPLLPLLLPLLLQRVRPALLP</sequence>
<gene>
    <name evidence="2" type="ORF">CYMTET_43773</name>
</gene>
<organism evidence="2 3">
    <name type="scientific">Cymbomonas tetramitiformis</name>
    <dbReference type="NCBI Taxonomy" id="36881"/>
    <lineage>
        <taxon>Eukaryota</taxon>
        <taxon>Viridiplantae</taxon>
        <taxon>Chlorophyta</taxon>
        <taxon>Pyramimonadophyceae</taxon>
        <taxon>Pyramimonadales</taxon>
        <taxon>Pyramimonadaceae</taxon>
        <taxon>Cymbomonas</taxon>
    </lineage>
</organism>
<keyword evidence="1" id="KW-1133">Transmembrane helix</keyword>
<reference evidence="2 3" key="1">
    <citation type="journal article" date="2015" name="Genome Biol. Evol.">
        <title>Comparative Genomics of a Bacterivorous Green Alga Reveals Evolutionary Causalities and Consequences of Phago-Mixotrophic Mode of Nutrition.</title>
        <authorList>
            <person name="Burns J.A."/>
            <person name="Paasch A."/>
            <person name="Narechania A."/>
            <person name="Kim E."/>
        </authorList>
    </citation>
    <scope>NUCLEOTIDE SEQUENCE [LARGE SCALE GENOMIC DNA]</scope>
    <source>
        <strain evidence="2 3">PLY_AMNH</strain>
    </source>
</reference>
<evidence type="ECO:0000313" key="3">
    <source>
        <dbReference type="Proteomes" id="UP001190700"/>
    </source>
</evidence>
<evidence type="ECO:0000256" key="1">
    <source>
        <dbReference type="SAM" id="Phobius"/>
    </source>
</evidence>
<comment type="caution">
    <text evidence="2">The sequence shown here is derived from an EMBL/GenBank/DDBJ whole genome shotgun (WGS) entry which is preliminary data.</text>
</comment>
<keyword evidence="1" id="KW-0812">Transmembrane</keyword>
<feature type="transmembrane region" description="Helical" evidence="1">
    <location>
        <begin position="62"/>
        <end position="82"/>
    </location>
</feature>
<name>A0AAE0C3J8_9CHLO</name>